<sequence>MTAPENTRTIDVEVTGPFGIRGSLNQAEARIVAVEGLTVAHVELVATSKRGADLLDDAMTLTPEGLEIRLPTMSEAIAAQGLWRGLASGASWGLRVEARVPAGSWLDLRSKVASLKTEGRFGSVRWASSLGDVTLERTEFLSADIGMGNLKVGYCDAAEITGGAGDVKITEVGGSLTIDGGVGDVRVRTLRGTAAIVTGLGDVTLGEVSASGGTANDDGGREAADVRVTCTAGDIKIKELVTGSVRLGTTMGDVTVGVARGSDLVGADLRSESGSARCKVPVVPGPRLSGPLDVPLAWGTPTPGVHIHAESSSGDITVRDSRRGKRDRT</sequence>
<dbReference type="Pfam" id="PF13349">
    <property type="entry name" value="DUF4097"/>
    <property type="match status" value="1"/>
</dbReference>
<comment type="caution">
    <text evidence="3">The sequence shown here is derived from an EMBL/GenBank/DDBJ whole genome shotgun (WGS) entry which is preliminary data.</text>
</comment>
<evidence type="ECO:0000313" key="3">
    <source>
        <dbReference type="EMBL" id="PWD51240.1"/>
    </source>
</evidence>
<organism evidence="3 4">
    <name type="scientific">Serinibacter arcticus</name>
    <dbReference type="NCBI Taxonomy" id="1655435"/>
    <lineage>
        <taxon>Bacteria</taxon>
        <taxon>Bacillati</taxon>
        <taxon>Actinomycetota</taxon>
        <taxon>Actinomycetes</taxon>
        <taxon>Micrococcales</taxon>
        <taxon>Beutenbergiaceae</taxon>
        <taxon>Serinibacter</taxon>
    </lineage>
</organism>
<evidence type="ECO:0000256" key="1">
    <source>
        <dbReference type="SAM" id="MobiDB-lite"/>
    </source>
</evidence>
<feature type="region of interest" description="Disordered" evidence="1">
    <location>
        <begin position="305"/>
        <end position="329"/>
    </location>
</feature>
<name>A0A2U1ZWC4_9MICO</name>
<protein>
    <recommendedName>
        <fullName evidence="2">DUF4097 domain-containing protein</fullName>
    </recommendedName>
</protein>
<evidence type="ECO:0000313" key="4">
    <source>
        <dbReference type="Proteomes" id="UP000245166"/>
    </source>
</evidence>
<dbReference type="RefSeq" id="WP_109229621.1">
    <property type="nucleotide sequence ID" value="NZ_PYHR01000002.1"/>
</dbReference>
<keyword evidence="4" id="KW-1185">Reference proteome</keyword>
<reference evidence="3 4" key="1">
    <citation type="submission" date="2018-03" db="EMBL/GenBank/DDBJ databases">
        <title>Genome assembly of novel Miniimonas species PCH200.</title>
        <authorList>
            <person name="Thakur V."/>
            <person name="Kumar V."/>
            <person name="Singh D."/>
        </authorList>
    </citation>
    <scope>NUCLEOTIDE SEQUENCE [LARGE SCALE GENOMIC DNA]</scope>
    <source>
        <strain evidence="3 4">PCH200</strain>
    </source>
</reference>
<feature type="domain" description="DUF4097" evidence="2">
    <location>
        <begin position="128"/>
        <end position="318"/>
    </location>
</feature>
<dbReference type="EMBL" id="PYHR01000002">
    <property type="protein sequence ID" value="PWD51240.1"/>
    <property type="molecule type" value="Genomic_DNA"/>
</dbReference>
<accession>A0A2U1ZWC4</accession>
<dbReference type="Proteomes" id="UP000245166">
    <property type="component" value="Unassembled WGS sequence"/>
</dbReference>
<dbReference type="AlphaFoldDB" id="A0A2U1ZWC4"/>
<dbReference type="InterPro" id="IPR025164">
    <property type="entry name" value="Toastrack_DUF4097"/>
</dbReference>
<gene>
    <name evidence="3" type="ORF">C8046_11825</name>
</gene>
<dbReference type="OrthoDB" id="3252095at2"/>
<proteinExistence type="predicted"/>
<evidence type="ECO:0000259" key="2">
    <source>
        <dbReference type="Pfam" id="PF13349"/>
    </source>
</evidence>